<evidence type="ECO:0000256" key="1">
    <source>
        <dbReference type="SAM" id="MobiDB-lite"/>
    </source>
</evidence>
<gene>
    <name evidence="3" type="ORF">V1264_016942</name>
</gene>
<dbReference type="InterPro" id="IPR051266">
    <property type="entry name" value="CLCR"/>
</dbReference>
<organism evidence="3 4">
    <name type="scientific">Littorina saxatilis</name>
    <dbReference type="NCBI Taxonomy" id="31220"/>
    <lineage>
        <taxon>Eukaryota</taxon>
        <taxon>Metazoa</taxon>
        <taxon>Spiralia</taxon>
        <taxon>Lophotrochozoa</taxon>
        <taxon>Mollusca</taxon>
        <taxon>Gastropoda</taxon>
        <taxon>Caenogastropoda</taxon>
        <taxon>Littorinimorpha</taxon>
        <taxon>Littorinoidea</taxon>
        <taxon>Littorinidae</taxon>
        <taxon>Littorina</taxon>
    </lineage>
</organism>
<evidence type="ECO:0000259" key="2">
    <source>
        <dbReference type="PROSITE" id="PS50234"/>
    </source>
</evidence>
<protein>
    <recommendedName>
        <fullName evidence="2">VWFA domain-containing protein</fullName>
    </recommendedName>
</protein>
<feature type="region of interest" description="Disordered" evidence="1">
    <location>
        <begin position="31"/>
        <end position="82"/>
    </location>
</feature>
<dbReference type="Proteomes" id="UP001374579">
    <property type="component" value="Unassembled WGS sequence"/>
</dbReference>
<dbReference type="PANTHER" id="PTHR10579">
    <property type="entry name" value="CALCIUM-ACTIVATED CHLORIDE CHANNEL REGULATOR"/>
    <property type="match status" value="1"/>
</dbReference>
<feature type="domain" description="VWFA" evidence="2">
    <location>
        <begin position="194"/>
        <end position="397"/>
    </location>
</feature>
<dbReference type="InterPro" id="IPR002035">
    <property type="entry name" value="VWF_A"/>
</dbReference>
<comment type="caution">
    <text evidence="3">The sequence shown here is derived from an EMBL/GenBank/DDBJ whole genome shotgun (WGS) entry which is preliminary data.</text>
</comment>
<dbReference type="CDD" id="cd00198">
    <property type="entry name" value="vWFA"/>
    <property type="match status" value="1"/>
</dbReference>
<dbReference type="AlphaFoldDB" id="A0AAN9BG87"/>
<dbReference type="SMART" id="SM00327">
    <property type="entry name" value="VWA"/>
    <property type="match status" value="1"/>
</dbReference>
<keyword evidence="4" id="KW-1185">Reference proteome</keyword>
<feature type="compositionally biased region" description="Basic and acidic residues" evidence="1">
    <location>
        <begin position="31"/>
        <end position="40"/>
    </location>
</feature>
<accession>A0AAN9BG87</accession>
<dbReference type="SUPFAM" id="SSF53300">
    <property type="entry name" value="vWA-like"/>
    <property type="match status" value="1"/>
</dbReference>
<dbReference type="Pfam" id="PF13519">
    <property type="entry name" value="VWA_2"/>
    <property type="match status" value="1"/>
</dbReference>
<dbReference type="EMBL" id="JBAMIC010000007">
    <property type="protein sequence ID" value="KAK7105579.1"/>
    <property type="molecule type" value="Genomic_DNA"/>
</dbReference>
<feature type="region of interest" description="Disordered" evidence="1">
    <location>
        <begin position="121"/>
        <end position="143"/>
    </location>
</feature>
<proteinExistence type="predicted"/>
<evidence type="ECO:0000313" key="4">
    <source>
        <dbReference type="Proteomes" id="UP001374579"/>
    </source>
</evidence>
<dbReference type="PROSITE" id="PS50234">
    <property type="entry name" value="VWFA"/>
    <property type="match status" value="1"/>
</dbReference>
<name>A0AAN9BG87_9CAEN</name>
<dbReference type="EMBL" id="JBAMIC010000007">
    <property type="protein sequence ID" value="KAK7105578.1"/>
    <property type="molecule type" value="Genomic_DNA"/>
</dbReference>
<evidence type="ECO:0000313" key="3">
    <source>
        <dbReference type="EMBL" id="KAK7105578.1"/>
    </source>
</evidence>
<dbReference type="PANTHER" id="PTHR10579:SF43">
    <property type="entry name" value="ZINC FINGER (C3HC4-TYPE RING FINGER) FAMILY PROTEIN"/>
    <property type="match status" value="1"/>
</dbReference>
<sequence length="692" mass="76028">MALWTETTLSDKGRQTVAVAGAVLSREELRRRLSDNEGKKAATLPMTGNQNGGQSQGQARTNSTRSSGGDDYALPNKDQDAPVDHFIVKSKQPPKFRIAPDDATDTSTVCIRRPTIKFQDDVTTTSPDQARDQAERPTVAQSKQACAPQRIETNSEEGSLDARVTVCEDDDGMVKGVLELSTLRQRSASHIKVRVICLIDVSGSMLLKGDKQNLRSKLRIMKNMAAEIIEALEDEEDFFGVMTFGEESRVICPLTKVSASTRSKVKIQISELDKGRGFSAVTDLSSAMLQAVDMLTTAQRDDSLRYRNCIIVFSDGEVNAGETDPAKLVHVTREKIREFAMPRDVLADLWVNVSCVTTGSNFSHSLYLLSKMCGSDAYFFIDGSKNHPEADMLIPLMLRKTACAQMVSVTIRAVNGATLETGKCSQEYTVRRKRGRETERDTVSYFLHDLPKGAKKTFQICLDIGRFPDPDQSFLSVDIQYVDPLGVLHNVKKSLRRQEVVTLESDKPKALQVLAKTAMNDLRQVLQNTCRNVANILQDADANHDADPEGVKTSVSVAIQTGKNEAKAITDDILGKMDDDVTVRAEMEEFHNAVLANLNKMESLVKRNATDMGRCWQYAKAMSSAVVRELPTVTNVVVKPQVVCPLPEVDESESARTQALSMYVSQGSLLHDAAKGVAQSLADVLKALEAAS</sequence>
<reference evidence="3 4" key="1">
    <citation type="submission" date="2024-02" db="EMBL/GenBank/DDBJ databases">
        <title>Chromosome-scale genome assembly of the rough periwinkle Littorina saxatilis.</title>
        <authorList>
            <person name="De Jode A."/>
            <person name="Faria R."/>
            <person name="Formenti G."/>
            <person name="Sims Y."/>
            <person name="Smith T.P."/>
            <person name="Tracey A."/>
            <person name="Wood J.M.D."/>
            <person name="Zagrodzka Z.B."/>
            <person name="Johannesson K."/>
            <person name="Butlin R.K."/>
            <person name="Leder E.H."/>
        </authorList>
    </citation>
    <scope>NUCLEOTIDE SEQUENCE [LARGE SCALE GENOMIC DNA]</scope>
    <source>
        <strain evidence="3">Snail1</strain>
        <tissue evidence="3">Muscle</tissue>
    </source>
</reference>
<dbReference type="InterPro" id="IPR036465">
    <property type="entry name" value="vWFA_dom_sf"/>
</dbReference>
<dbReference type="Gene3D" id="3.40.50.410">
    <property type="entry name" value="von Willebrand factor, type A domain"/>
    <property type="match status" value="1"/>
</dbReference>